<dbReference type="AlphaFoldDB" id="A0A179HS38"/>
<evidence type="ECO:0000313" key="2">
    <source>
        <dbReference type="EMBL" id="OAQ93266.1"/>
    </source>
</evidence>
<dbReference type="Proteomes" id="UP000078340">
    <property type="component" value="Unassembled WGS sequence"/>
</dbReference>
<dbReference type="EMBL" id="LSBI01000002">
    <property type="protein sequence ID" value="OAQ93266.1"/>
    <property type="molecule type" value="Genomic_DNA"/>
</dbReference>
<organism evidence="2 3">
    <name type="scientific">Purpureocillium lilacinum</name>
    <name type="common">Paecilomyces lilacinus</name>
    <dbReference type="NCBI Taxonomy" id="33203"/>
    <lineage>
        <taxon>Eukaryota</taxon>
        <taxon>Fungi</taxon>
        <taxon>Dikarya</taxon>
        <taxon>Ascomycota</taxon>
        <taxon>Pezizomycotina</taxon>
        <taxon>Sordariomycetes</taxon>
        <taxon>Hypocreomycetidae</taxon>
        <taxon>Hypocreales</taxon>
        <taxon>Ophiocordycipitaceae</taxon>
        <taxon>Purpureocillium</taxon>
    </lineage>
</organism>
<evidence type="ECO:0000256" key="1">
    <source>
        <dbReference type="SAM" id="MobiDB-lite"/>
    </source>
</evidence>
<proteinExistence type="predicted"/>
<feature type="compositionally biased region" description="Gly residues" evidence="1">
    <location>
        <begin position="112"/>
        <end position="134"/>
    </location>
</feature>
<feature type="region of interest" description="Disordered" evidence="1">
    <location>
        <begin position="104"/>
        <end position="149"/>
    </location>
</feature>
<gene>
    <name evidence="2" type="ORF">VFPFJ_02427</name>
</gene>
<reference evidence="2 3" key="1">
    <citation type="submission" date="2016-02" db="EMBL/GenBank/DDBJ databases">
        <title>Biosynthesis of antibiotic leucinostatins and their inhibition on Phytophthora in bio-control Purpureocillium lilacinum.</title>
        <authorList>
            <person name="Wang G."/>
            <person name="Liu Z."/>
            <person name="Lin R."/>
            <person name="Li E."/>
            <person name="Mao Z."/>
            <person name="Ling J."/>
            <person name="Yin W."/>
            <person name="Xie B."/>
        </authorList>
    </citation>
    <scope>NUCLEOTIDE SEQUENCE [LARGE SCALE GENOMIC DNA]</scope>
    <source>
        <strain evidence="2">PLFJ-1</strain>
    </source>
</reference>
<evidence type="ECO:0000313" key="3">
    <source>
        <dbReference type="Proteomes" id="UP000078340"/>
    </source>
</evidence>
<accession>A0A179HS38</accession>
<feature type="region of interest" description="Disordered" evidence="1">
    <location>
        <begin position="1"/>
        <end position="60"/>
    </location>
</feature>
<comment type="caution">
    <text evidence="2">The sequence shown here is derived from an EMBL/GenBank/DDBJ whole genome shotgun (WGS) entry which is preliminary data.</text>
</comment>
<feature type="compositionally biased region" description="Polar residues" evidence="1">
    <location>
        <begin position="1"/>
        <end position="17"/>
    </location>
</feature>
<sequence length="205" mass="21680">MFINDQSVWPGRSNTSVRPGWDMVAAPRRDGMGKKRARAEHPGNTCGRHRWLDSPADGGANDDVMTDVTGPLKRTAGPVASGRDRSVRDPCLGAWRLGTKRVEAEARDSRGRSGGTGPGRCWGGGARSGRGLEGMEGEEQGREAPAQARVAGRPAEGFVRPPCMHHRLDVVLCACACACDGVVVDGGRTEDQAALPPRLGRGSDS</sequence>
<protein>
    <submittedName>
        <fullName evidence="2">Uncharacterized protein</fullName>
    </submittedName>
</protein>
<name>A0A179HS38_PURLI</name>